<name>A0A436ZXI4_ARTFL</name>
<dbReference type="InterPro" id="IPR036047">
    <property type="entry name" value="F-box-like_dom_sf"/>
</dbReference>
<evidence type="ECO:0000259" key="1">
    <source>
        <dbReference type="PROSITE" id="PS50181"/>
    </source>
</evidence>
<sequence>MENLSPPNLLHLPDELLIQILSSGNFQLANFATLSRVCKRLNALAVGYLYNQFTVSHGLSYKELDGFRKFGAHTRVLEMHYTPLMLTADKARVNTTSGLPKFLTHFPNITKVVFINTLGISYNHFLYIIRKTLTSNLCLKHVEFHATVLAKNSALRGDIVELLDKPMVNGTFARLEKLVIVYTGNKRGEMDAAERMEGFRKAVGRSLETVKELGVFVNSYLRRLPEVEERKGWECKGKWEMEGVRKVEVVVDCWPWWDMGVVDLGGGGVEELVVGVGVWEVKRRLRMIGADGALQVSDLRDIARTLVYLERIVWFCKLGWGDELYPKFLTERKVFLVERVNGVGGRVEVREEGEWEGSRERITNGFAGF</sequence>
<dbReference type="Proteomes" id="UP000283090">
    <property type="component" value="Unassembled WGS sequence"/>
</dbReference>
<reference evidence="2 3" key="1">
    <citation type="submission" date="2019-01" db="EMBL/GenBank/DDBJ databases">
        <title>Intercellular communication is required for trap formation in the nematode-trapping fungus Duddingtonia flagrans.</title>
        <authorList>
            <person name="Youssar L."/>
            <person name="Wernet V."/>
            <person name="Hensel N."/>
            <person name="Hildebrandt H.-G."/>
            <person name="Fischer R."/>
        </authorList>
    </citation>
    <scope>NUCLEOTIDE SEQUENCE [LARGE SCALE GENOMIC DNA]</scope>
    <source>
        <strain evidence="2 3">CBS H-5679</strain>
    </source>
</reference>
<dbReference type="Pfam" id="PF12937">
    <property type="entry name" value="F-box-like"/>
    <property type="match status" value="1"/>
</dbReference>
<proteinExistence type="predicted"/>
<dbReference type="AlphaFoldDB" id="A0A436ZXI4"/>
<comment type="caution">
    <text evidence="2">The sequence shown here is derived from an EMBL/GenBank/DDBJ whole genome shotgun (WGS) entry which is preliminary data.</text>
</comment>
<dbReference type="PROSITE" id="PS50181">
    <property type="entry name" value="FBOX"/>
    <property type="match status" value="1"/>
</dbReference>
<dbReference type="SUPFAM" id="SSF81383">
    <property type="entry name" value="F-box domain"/>
    <property type="match status" value="1"/>
</dbReference>
<evidence type="ECO:0000313" key="2">
    <source>
        <dbReference type="EMBL" id="RVD83694.1"/>
    </source>
</evidence>
<dbReference type="InterPro" id="IPR001810">
    <property type="entry name" value="F-box_dom"/>
</dbReference>
<dbReference type="RefSeq" id="XP_067489238.1">
    <property type="nucleotide sequence ID" value="XM_067634738.1"/>
</dbReference>
<dbReference type="VEuPathDB" id="FungiDB:DFL_005473"/>
<accession>A0A436ZXI4</accession>
<protein>
    <recommendedName>
        <fullName evidence="1">F-box domain-containing protein</fullName>
    </recommendedName>
</protein>
<dbReference type="EMBL" id="SAEB01000007">
    <property type="protein sequence ID" value="RVD83694.1"/>
    <property type="molecule type" value="Genomic_DNA"/>
</dbReference>
<feature type="domain" description="F-box" evidence="1">
    <location>
        <begin position="6"/>
        <end position="53"/>
    </location>
</feature>
<gene>
    <name evidence="2" type="ORF">DFL_005473</name>
</gene>
<dbReference type="OrthoDB" id="5314891at2759"/>
<dbReference type="GeneID" id="93587784"/>
<evidence type="ECO:0000313" key="3">
    <source>
        <dbReference type="Proteomes" id="UP000283090"/>
    </source>
</evidence>
<keyword evidence="3" id="KW-1185">Reference proteome</keyword>
<organism evidence="2 3">
    <name type="scientific">Arthrobotrys flagrans</name>
    <name type="common">Nematode-trapping fungus</name>
    <name type="synonym">Trichothecium flagrans</name>
    <dbReference type="NCBI Taxonomy" id="97331"/>
    <lineage>
        <taxon>Eukaryota</taxon>
        <taxon>Fungi</taxon>
        <taxon>Dikarya</taxon>
        <taxon>Ascomycota</taxon>
        <taxon>Pezizomycotina</taxon>
        <taxon>Orbiliomycetes</taxon>
        <taxon>Orbiliales</taxon>
        <taxon>Orbiliaceae</taxon>
        <taxon>Arthrobotrys</taxon>
    </lineage>
</organism>